<name>A0A0P9S0D3_9PSED</name>
<gene>
    <name evidence="2" type="ORF">ALQ08_01270</name>
    <name evidence="1" type="ORF">ALQ28_00456</name>
</gene>
<dbReference type="Proteomes" id="UP000269044">
    <property type="component" value="Unassembled WGS sequence"/>
</dbReference>
<organism evidence="2 4">
    <name type="scientific">Pseudomonas syringae pv. delphinii</name>
    <dbReference type="NCBI Taxonomy" id="192088"/>
    <lineage>
        <taxon>Bacteria</taxon>
        <taxon>Pseudomonadati</taxon>
        <taxon>Pseudomonadota</taxon>
        <taxon>Gammaproteobacteria</taxon>
        <taxon>Pseudomonadales</taxon>
        <taxon>Pseudomonadaceae</taxon>
        <taxon>Pseudomonas</taxon>
    </lineage>
</organism>
<reference evidence="3 4" key="1">
    <citation type="submission" date="2018-08" db="EMBL/GenBank/DDBJ databases">
        <title>Recombination of ecologically and evolutionarily significant loci maintains genetic cohesion in the Pseudomonas syringae species complex.</title>
        <authorList>
            <person name="Dillon M."/>
            <person name="Thakur S."/>
            <person name="Almeida R.N.D."/>
            <person name="Weir B.S."/>
            <person name="Guttman D.S."/>
        </authorList>
    </citation>
    <scope>NUCLEOTIDE SEQUENCE [LARGE SCALE GENOMIC DNA]</scope>
    <source>
        <strain evidence="2 4">ICMP 13052</strain>
        <strain evidence="1 3">ICMP 4330</strain>
    </source>
</reference>
<dbReference type="Proteomes" id="UP000267908">
    <property type="component" value="Unassembled WGS sequence"/>
</dbReference>
<dbReference type="AlphaFoldDB" id="A0A0P9S0D3"/>
<evidence type="ECO:0000313" key="3">
    <source>
        <dbReference type="Proteomes" id="UP000267908"/>
    </source>
</evidence>
<dbReference type="EMBL" id="RBQG01000177">
    <property type="protein sequence ID" value="RMP12539.1"/>
    <property type="molecule type" value="Genomic_DNA"/>
</dbReference>
<protein>
    <submittedName>
        <fullName evidence="2">Uncharacterized protein</fullName>
    </submittedName>
</protein>
<proteinExistence type="predicted"/>
<evidence type="ECO:0000313" key="2">
    <source>
        <dbReference type="EMBL" id="RMQ20416.1"/>
    </source>
</evidence>
<accession>A0A0P9S0D3</accession>
<evidence type="ECO:0000313" key="1">
    <source>
        <dbReference type="EMBL" id="RMP12539.1"/>
    </source>
</evidence>
<dbReference type="RefSeq" id="WP_057436566.1">
    <property type="nucleotide sequence ID" value="NZ_LJQH01000258.1"/>
</dbReference>
<sequence length="222" mass="25000">MNNLQALNLVDAVFADILRARSADEFSAIVDQHPDLHVNRLDRKVYPELRLSINSDEIATLIADGLLTDEGELHPRISARTLSPLEKLLYSIAWKNGDLAKVTHIVKGVRGAHADTALKNGPGQVFHQFGRHLADKREPIIDQHVLRGFLLWRADRNDEKKMDSIRRVTLLNNQVSGINDYKSWLQTECFDPQLKESADYLMHIDSTLFALGKTIKLGKCAG</sequence>
<evidence type="ECO:0000313" key="4">
    <source>
        <dbReference type="Proteomes" id="UP000269044"/>
    </source>
</evidence>
<comment type="caution">
    <text evidence="2">The sequence shown here is derived from an EMBL/GenBank/DDBJ whole genome shotgun (WGS) entry which is preliminary data.</text>
</comment>
<dbReference type="EMBL" id="RBRA01000248">
    <property type="protein sequence ID" value="RMQ20416.1"/>
    <property type="molecule type" value="Genomic_DNA"/>
</dbReference>